<proteinExistence type="predicted"/>
<dbReference type="AlphaFoldDB" id="A0A1G9CHF6"/>
<feature type="transmembrane region" description="Helical" evidence="2">
    <location>
        <begin position="296"/>
        <end position="321"/>
    </location>
</feature>
<name>A0A1G9CHF6_9LACT</name>
<dbReference type="Pfam" id="PF05552">
    <property type="entry name" value="MS_channel_1st_1"/>
    <property type="match status" value="3"/>
</dbReference>
<dbReference type="PANTHER" id="PTHR30221">
    <property type="entry name" value="SMALL-CONDUCTANCE MECHANOSENSITIVE CHANNEL"/>
    <property type="match status" value="1"/>
</dbReference>
<dbReference type="EMBL" id="FNFK01000035">
    <property type="protein sequence ID" value="SDK51006.1"/>
    <property type="molecule type" value="Genomic_DNA"/>
</dbReference>
<dbReference type="Gene3D" id="1.10.287.1260">
    <property type="match status" value="1"/>
</dbReference>
<evidence type="ECO:0000256" key="2">
    <source>
        <dbReference type="SAM" id="Phobius"/>
    </source>
</evidence>
<feature type="region of interest" description="Disordered" evidence="1">
    <location>
        <begin position="403"/>
        <end position="430"/>
    </location>
</feature>
<keyword evidence="2" id="KW-1133">Transmembrane helix</keyword>
<dbReference type="NCBIfam" id="NF033912">
    <property type="entry name" value="msc"/>
    <property type="match status" value="1"/>
</dbReference>
<evidence type="ECO:0000313" key="3">
    <source>
        <dbReference type="EMBL" id="SDK51006.1"/>
    </source>
</evidence>
<dbReference type="STRING" id="426701.SAMN04488098_103511"/>
<gene>
    <name evidence="3" type="ORF">SAMN04488098_103511</name>
</gene>
<evidence type="ECO:0000313" key="4">
    <source>
        <dbReference type="Proteomes" id="UP000199433"/>
    </source>
</evidence>
<feature type="transmembrane region" description="Helical" evidence="2">
    <location>
        <begin position="18"/>
        <end position="39"/>
    </location>
</feature>
<dbReference type="PANTHER" id="PTHR30221:SF1">
    <property type="entry name" value="SMALL-CONDUCTANCE MECHANOSENSITIVE CHANNEL"/>
    <property type="match status" value="1"/>
</dbReference>
<feature type="transmembrane region" description="Helical" evidence="2">
    <location>
        <begin position="175"/>
        <end position="196"/>
    </location>
</feature>
<organism evidence="3 4">
    <name type="scientific">Alkalibacterium thalassium</name>
    <dbReference type="NCBI Taxonomy" id="426701"/>
    <lineage>
        <taxon>Bacteria</taxon>
        <taxon>Bacillati</taxon>
        <taxon>Bacillota</taxon>
        <taxon>Bacilli</taxon>
        <taxon>Lactobacillales</taxon>
        <taxon>Carnobacteriaceae</taxon>
        <taxon>Alkalibacterium</taxon>
    </lineage>
</organism>
<accession>A0A1G9CHF6</accession>
<dbReference type="InterPro" id="IPR008910">
    <property type="entry name" value="MSC_TM_helix"/>
</dbReference>
<dbReference type="GO" id="GO:0008381">
    <property type="term" value="F:mechanosensitive monoatomic ion channel activity"/>
    <property type="evidence" value="ECO:0007669"/>
    <property type="project" value="InterPro"/>
</dbReference>
<reference evidence="4" key="1">
    <citation type="submission" date="2016-10" db="EMBL/GenBank/DDBJ databases">
        <authorList>
            <person name="Varghese N."/>
            <person name="Submissions S."/>
        </authorList>
    </citation>
    <scope>NUCLEOTIDE SEQUENCE [LARGE SCALE GENOMIC DNA]</scope>
    <source>
        <strain evidence="4">DSM 19181</strain>
    </source>
</reference>
<dbReference type="RefSeq" id="WP_091267685.1">
    <property type="nucleotide sequence ID" value="NZ_FNFK01000035.1"/>
</dbReference>
<feature type="transmembrane region" description="Helical" evidence="2">
    <location>
        <begin position="368"/>
        <end position="389"/>
    </location>
</feature>
<keyword evidence="2" id="KW-0472">Membrane</keyword>
<feature type="transmembrane region" description="Helical" evidence="2">
    <location>
        <begin position="266"/>
        <end position="284"/>
    </location>
</feature>
<dbReference type="Proteomes" id="UP000199433">
    <property type="component" value="Unassembled WGS sequence"/>
</dbReference>
<feature type="compositionally biased region" description="Polar residues" evidence="1">
    <location>
        <begin position="420"/>
        <end position="430"/>
    </location>
</feature>
<dbReference type="OrthoDB" id="1411407at2"/>
<keyword evidence="2" id="KW-0812">Transmembrane</keyword>
<sequence length="430" mass="46197">MDNVGNSFQRGLNTFIDFLPRLLMGLLLILVAWVVATLVKKVIIKGLKATGLASKLQDWGAANNENQGHSMVNALGKVGYFLVWVFFLPGIFSTFGLEAIGQPIQNMLDKAFAFLPNIISAIVILVLGFYAAKFVKNLVYNLAVAANLDRFLNKLSGSETATSDVEDSKGTIASVLANIVYFLILVPIILVALDVLNIDTIAQPVSDVLNTILQAIPNILVAVVLLAIGMALAKFIGDIVTDLLRGTGFNKYSSYLRKSVNMDIDLAHLVGQVVAVLIGLFFLVEALNVLNLEMLNIIVGAVIAYLPNVLFAAIIIGLAFVGGQWLASGIKKATGSPFAGVMLKYILIVFAVFMALDQLNFASSIVNFAFMSIIGGLAVAFALSFGLGGRDFARKQLERADQKIEKESNKSGYPSVEPTVDSTDQSSPDL</sequence>
<evidence type="ECO:0000256" key="1">
    <source>
        <dbReference type="SAM" id="MobiDB-lite"/>
    </source>
</evidence>
<feature type="transmembrane region" description="Helical" evidence="2">
    <location>
        <begin position="333"/>
        <end position="356"/>
    </location>
</feature>
<feature type="transmembrane region" description="Helical" evidence="2">
    <location>
        <begin position="112"/>
        <end position="132"/>
    </location>
</feature>
<feature type="transmembrane region" description="Helical" evidence="2">
    <location>
        <begin position="78"/>
        <end position="100"/>
    </location>
</feature>
<keyword evidence="4" id="KW-1185">Reference proteome</keyword>
<feature type="transmembrane region" description="Helical" evidence="2">
    <location>
        <begin position="216"/>
        <end position="236"/>
    </location>
</feature>
<protein>
    <submittedName>
        <fullName evidence="3">Conserved TM helix</fullName>
    </submittedName>
</protein>
<dbReference type="InterPro" id="IPR045275">
    <property type="entry name" value="MscS_archaea/bacteria_type"/>
</dbReference>